<accession>A0AAF0ESA4</accession>
<dbReference type="AlphaFoldDB" id="A0AAF0ESA4"/>
<reference evidence="1" key="1">
    <citation type="submission" date="2023-03" db="EMBL/GenBank/DDBJ databases">
        <title>Mating type loci evolution in Malassezia.</title>
        <authorList>
            <person name="Coelho M.A."/>
        </authorList>
    </citation>
    <scope>NUCLEOTIDE SEQUENCE</scope>
    <source>
        <strain evidence="1">CBS 11721</strain>
    </source>
</reference>
<organism evidence="1 2">
    <name type="scientific">Malassezia cuniculi</name>
    <dbReference type="NCBI Taxonomy" id="948313"/>
    <lineage>
        <taxon>Eukaryota</taxon>
        <taxon>Fungi</taxon>
        <taxon>Dikarya</taxon>
        <taxon>Basidiomycota</taxon>
        <taxon>Ustilaginomycotina</taxon>
        <taxon>Malasseziomycetes</taxon>
        <taxon>Malasseziales</taxon>
        <taxon>Malasseziaceae</taxon>
        <taxon>Malassezia</taxon>
    </lineage>
</organism>
<dbReference type="EMBL" id="CP119877">
    <property type="protein sequence ID" value="WFD33596.1"/>
    <property type="molecule type" value="Genomic_DNA"/>
</dbReference>
<evidence type="ECO:0000313" key="1">
    <source>
        <dbReference type="EMBL" id="WFD33596.1"/>
    </source>
</evidence>
<gene>
    <name evidence="1" type="ORF">MCUN1_000409</name>
</gene>
<sequence>MYDDGVEIAPPNRPVAWSRHNLVAVAASDAVGACVLVAPVRGKAVAAPCERLRPKGTFDVPTHVSFSPCGHTICAYFPVAQPVLVSRPLSRLPSAQDASGTPGASALPSLEQLAGAGATPSSTVMSFSTPQLGQLCVWSYVGASWTLQQCVAAHASETEGAIYGDVADICWLGAWRPWTRDESFKRGQMQGPPMFSRVASMPLEEAQQEQAFIVVSKLCFVALFHHLPDATDGFRMLHGWVHKPSVYPPPATLEAFDEVRAEHSGDAVAEDGMSHLAHVSCCPVPGQSAVLISYVVSDEPRSIPDAHESRAVCMTELRIELEGEMSFLTVRPMDTVATADGRISVLAWSPSLTQARQLRMFVATLDGEGTRISAFDVSPKAAGSADYASTQKSAESLDDWTAVRSTSLQLNGRVSALLTPPHSTPDGHTVWAAMPGAWSGFDVDTCKSTHNGPLGIHGPFAISPNGVLVCARSAPSGKVALAPLPVASSPLEERAGYLMALSMLRQCSASDVSCWMRLHTDDIGPVLPKAVRTASAALNMHTNGMPILRHTLQLVDMATSLVDAHDSHALQRLHARLRVVHDLSRTFKHLWSARSDTSAPNFALGIEASFDPKAALVLLSQVHRVVDLLEHAARGAIGAPCHELAVLTLAAPQRLFAEVLAGIHAFIGWLERVSNDQWVEALAISGATTPSPGGVSVYEHARVQLELAKRAAAALKSATVDVDKAAQALAHAKPVEAPFWDALFGTVIDESADDRTTTLGNYLAPAVPSRLKLATQAGCFFVPVVCEV</sequence>
<dbReference type="Proteomes" id="UP001219933">
    <property type="component" value="Chromosome 1"/>
</dbReference>
<proteinExistence type="predicted"/>
<protein>
    <submittedName>
        <fullName evidence="1">Uncharacterized protein</fullName>
    </submittedName>
</protein>
<keyword evidence="2" id="KW-1185">Reference proteome</keyword>
<evidence type="ECO:0000313" key="2">
    <source>
        <dbReference type="Proteomes" id="UP001219933"/>
    </source>
</evidence>
<name>A0AAF0ESA4_9BASI</name>